<gene>
    <name evidence="8" type="ordered locus">Rru_A1414</name>
</gene>
<dbReference type="InterPro" id="IPR036388">
    <property type="entry name" value="WH-like_DNA-bd_sf"/>
</dbReference>
<dbReference type="PATRIC" id="fig|269796.9.peg.1484"/>
<dbReference type="KEGG" id="rru:Rru_A1414"/>
<dbReference type="PRINTS" id="PR00035">
    <property type="entry name" value="HTHGNTR"/>
</dbReference>
<dbReference type="GO" id="GO:0003700">
    <property type="term" value="F:DNA-binding transcription factor activity"/>
    <property type="evidence" value="ECO:0007669"/>
    <property type="project" value="InterPro"/>
</dbReference>
<dbReference type="PhylomeDB" id="Q2RUI0"/>
<protein>
    <recommendedName>
        <fullName evidence="6">Pyruvate dehydrogenase complex repressor</fullName>
    </recommendedName>
</protein>
<dbReference type="SMART" id="SM00345">
    <property type="entry name" value="HTH_GNTR"/>
    <property type="match status" value="1"/>
</dbReference>
<keyword evidence="1" id="KW-0678">Repressor</keyword>
<dbReference type="InterPro" id="IPR036390">
    <property type="entry name" value="WH_DNA-bd_sf"/>
</dbReference>
<evidence type="ECO:0000256" key="2">
    <source>
        <dbReference type="ARBA" id="ARBA00023015"/>
    </source>
</evidence>
<dbReference type="STRING" id="269796.Rru_A1414"/>
<evidence type="ECO:0000313" key="9">
    <source>
        <dbReference type="Proteomes" id="UP000001929"/>
    </source>
</evidence>
<dbReference type="InterPro" id="IPR000524">
    <property type="entry name" value="Tscrpt_reg_HTH_GntR"/>
</dbReference>
<name>Q2RUI0_RHORT</name>
<comment type="function">
    <text evidence="5">Transcriptional repressor for the pyruvate dehydrogenase complex genes aceEF and lpd.</text>
</comment>
<dbReference type="SUPFAM" id="SSF46785">
    <property type="entry name" value="Winged helix' DNA-binding domain"/>
    <property type="match status" value="1"/>
</dbReference>
<dbReference type="EMBL" id="CP000230">
    <property type="protein sequence ID" value="ABC22215.1"/>
    <property type="molecule type" value="Genomic_DNA"/>
</dbReference>
<dbReference type="Gene3D" id="1.20.120.530">
    <property type="entry name" value="GntR ligand-binding domain-like"/>
    <property type="match status" value="1"/>
</dbReference>
<evidence type="ECO:0000256" key="6">
    <source>
        <dbReference type="ARBA" id="ARBA00039592"/>
    </source>
</evidence>
<evidence type="ECO:0000256" key="5">
    <source>
        <dbReference type="ARBA" id="ARBA00037357"/>
    </source>
</evidence>
<keyword evidence="2" id="KW-0805">Transcription regulation</keyword>
<dbReference type="Proteomes" id="UP000001929">
    <property type="component" value="Chromosome"/>
</dbReference>
<dbReference type="eggNOG" id="COG2186">
    <property type="taxonomic scope" value="Bacteria"/>
</dbReference>
<dbReference type="GO" id="GO:0003677">
    <property type="term" value="F:DNA binding"/>
    <property type="evidence" value="ECO:0007669"/>
    <property type="project" value="UniProtKB-KW"/>
</dbReference>
<dbReference type="RefSeq" id="WP_011389168.1">
    <property type="nucleotide sequence ID" value="NC_007643.1"/>
</dbReference>
<accession>Q2RUI0</accession>
<evidence type="ECO:0000256" key="1">
    <source>
        <dbReference type="ARBA" id="ARBA00022491"/>
    </source>
</evidence>
<dbReference type="PANTHER" id="PTHR43537">
    <property type="entry name" value="TRANSCRIPTIONAL REGULATOR, GNTR FAMILY"/>
    <property type="match status" value="1"/>
</dbReference>
<dbReference type="Gene3D" id="1.10.10.10">
    <property type="entry name" value="Winged helix-like DNA-binding domain superfamily/Winged helix DNA-binding domain"/>
    <property type="match status" value="1"/>
</dbReference>
<dbReference type="SMART" id="SM00895">
    <property type="entry name" value="FCD"/>
    <property type="match status" value="1"/>
</dbReference>
<dbReference type="SUPFAM" id="SSF48008">
    <property type="entry name" value="GntR ligand-binding domain-like"/>
    <property type="match status" value="1"/>
</dbReference>
<dbReference type="Pfam" id="PF00392">
    <property type="entry name" value="GntR"/>
    <property type="match status" value="1"/>
</dbReference>
<feature type="domain" description="HTH gntR-type" evidence="7">
    <location>
        <begin position="10"/>
        <end position="77"/>
    </location>
</feature>
<evidence type="ECO:0000256" key="4">
    <source>
        <dbReference type="ARBA" id="ARBA00023163"/>
    </source>
</evidence>
<evidence type="ECO:0000313" key="8">
    <source>
        <dbReference type="EMBL" id="ABC22215.1"/>
    </source>
</evidence>
<dbReference type="EnsemblBacteria" id="ABC22215">
    <property type="protein sequence ID" value="ABC22215"/>
    <property type="gene ID" value="Rru_A1414"/>
</dbReference>
<keyword evidence="3" id="KW-0238">DNA-binding</keyword>
<dbReference type="AlphaFoldDB" id="Q2RUI0"/>
<proteinExistence type="predicted"/>
<dbReference type="InterPro" id="IPR011711">
    <property type="entry name" value="GntR_C"/>
</dbReference>
<keyword evidence="4" id="KW-0804">Transcription</keyword>
<evidence type="ECO:0000259" key="7">
    <source>
        <dbReference type="PROSITE" id="PS50949"/>
    </source>
</evidence>
<dbReference type="InterPro" id="IPR008920">
    <property type="entry name" value="TF_FadR/GntR_C"/>
</dbReference>
<reference evidence="8 9" key="1">
    <citation type="journal article" date="2011" name="Stand. Genomic Sci.">
        <title>Complete genome sequence of Rhodospirillum rubrum type strain (S1).</title>
        <authorList>
            <person name="Munk A.C."/>
            <person name="Copeland A."/>
            <person name="Lucas S."/>
            <person name="Lapidus A."/>
            <person name="Del Rio T.G."/>
            <person name="Barry K."/>
            <person name="Detter J.C."/>
            <person name="Hammon N."/>
            <person name="Israni S."/>
            <person name="Pitluck S."/>
            <person name="Brettin T."/>
            <person name="Bruce D."/>
            <person name="Han C."/>
            <person name="Tapia R."/>
            <person name="Gilna P."/>
            <person name="Schmutz J."/>
            <person name="Larimer F."/>
            <person name="Land M."/>
            <person name="Kyrpides N.C."/>
            <person name="Mavromatis K."/>
            <person name="Richardson P."/>
            <person name="Rohde M."/>
            <person name="Goker M."/>
            <person name="Klenk H.P."/>
            <person name="Zhang Y."/>
            <person name="Roberts G.P."/>
            <person name="Reslewic S."/>
            <person name="Schwartz D.C."/>
        </authorList>
    </citation>
    <scope>NUCLEOTIDE SEQUENCE [LARGE SCALE GENOMIC DNA]</scope>
    <source>
        <strain evidence="9">ATCC 11170 / ATH 1.1.1 / DSM 467 / LMG 4362 / NCIMB 8255 / S1</strain>
    </source>
</reference>
<dbReference type="PANTHER" id="PTHR43537:SF34">
    <property type="entry name" value="PYRUVATE DEHYDROGENASE COMPLEX REPRESSOR"/>
    <property type="match status" value="1"/>
</dbReference>
<organism evidence="8 9">
    <name type="scientific">Rhodospirillum rubrum (strain ATCC 11170 / ATH 1.1.1 / DSM 467 / LMG 4362 / NCIMB 8255 / S1)</name>
    <dbReference type="NCBI Taxonomy" id="269796"/>
    <lineage>
        <taxon>Bacteria</taxon>
        <taxon>Pseudomonadati</taxon>
        <taxon>Pseudomonadota</taxon>
        <taxon>Alphaproteobacteria</taxon>
        <taxon>Rhodospirillales</taxon>
        <taxon>Rhodospirillaceae</taxon>
        <taxon>Rhodospirillum</taxon>
    </lineage>
</organism>
<dbReference type="PROSITE" id="PS50949">
    <property type="entry name" value="HTH_GNTR"/>
    <property type="match status" value="1"/>
</dbReference>
<keyword evidence="9" id="KW-1185">Reference proteome</keyword>
<dbReference type="CDD" id="cd07377">
    <property type="entry name" value="WHTH_GntR"/>
    <property type="match status" value="1"/>
</dbReference>
<dbReference type="HOGENOM" id="CLU_017584_9_1_5"/>
<dbReference type="Pfam" id="PF07729">
    <property type="entry name" value="FCD"/>
    <property type="match status" value="1"/>
</dbReference>
<sequence length="258" mass="28908">MIMSEPIRATRLAETIADHLERLIAEGALRPGERLLPERELALKLNVSRPSLRDGLAAMERRGLIVTDRQGSRVAEFLRPLTEPLELLIQNNTQATFDYLEFRFVVEGAAAEMAAKRATDLDRAAIRAILDRMAAVHGDDDSAAEAEADADLHSATYEATYNVMILHIMRGFSQLLRRDVFYNRERLYARPGVRDLLLGHHQAIGEAIIAGDGPAARRAAEEHITVTRETLEEIRDADARLAMSLRRIGRRDLVAPER</sequence>
<evidence type="ECO:0000256" key="3">
    <source>
        <dbReference type="ARBA" id="ARBA00023125"/>
    </source>
</evidence>